<keyword evidence="8" id="KW-1185">Reference proteome</keyword>
<dbReference type="OrthoDB" id="6418191at2759"/>
<evidence type="ECO:0000256" key="1">
    <source>
        <dbReference type="ARBA" id="ARBA00022679"/>
    </source>
</evidence>
<dbReference type="GO" id="GO:0005524">
    <property type="term" value="F:ATP binding"/>
    <property type="evidence" value="ECO:0007669"/>
    <property type="project" value="UniProtKB-UniRule"/>
</dbReference>
<comment type="caution">
    <text evidence="7">The sequence shown here is derived from an EMBL/GenBank/DDBJ whole genome shotgun (WGS) entry which is preliminary data.</text>
</comment>
<dbReference type="GO" id="GO:0003743">
    <property type="term" value="F:translation initiation factor activity"/>
    <property type="evidence" value="ECO:0007669"/>
    <property type="project" value="UniProtKB-KW"/>
</dbReference>
<dbReference type="Gene3D" id="3.30.200.20">
    <property type="entry name" value="Phosphorylase Kinase, domain 1"/>
    <property type="match status" value="1"/>
</dbReference>
<keyword evidence="2 5" id="KW-0547">Nucleotide-binding</keyword>
<dbReference type="SUPFAM" id="SSF56112">
    <property type="entry name" value="Protein kinase-like (PK-like)"/>
    <property type="match status" value="1"/>
</dbReference>
<dbReference type="InterPro" id="IPR017441">
    <property type="entry name" value="Protein_kinase_ATP_BS"/>
</dbReference>
<dbReference type="PROSITE" id="PS50011">
    <property type="entry name" value="PROTEIN_KINASE_DOM"/>
    <property type="match status" value="1"/>
</dbReference>
<dbReference type="GO" id="GO:0005737">
    <property type="term" value="C:cytoplasm"/>
    <property type="evidence" value="ECO:0007669"/>
    <property type="project" value="TreeGrafter"/>
</dbReference>
<keyword evidence="4 5" id="KW-0067">ATP-binding</keyword>
<protein>
    <submittedName>
        <fullName evidence="7">Eukaryotic translation initiation factor 2-alpha kinase 3</fullName>
    </submittedName>
</protein>
<evidence type="ECO:0000313" key="8">
    <source>
        <dbReference type="Proteomes" id="UP000887116"/>
    </source>
</evidence>
<dbReference type="Pfam" id="PF00069">
    <property type="entry name" value="Pkinase"/>
    <property type="match status" value="1"/>
</dbReference>
<keyword evidence="7" id="KW-0396">Initiation factor</keyword>
<reference evidence="7" key="1">
    <citation type="submission" date="2020-07" db="EMBL/GenBank/DDBJ databases">
        <title>Multicomponent nature underlies the extraordinary mechanical properties of spider dragline silk.</title>
        <authorList>
            <person name="Kono N."/>
            <person name="Nakamura H."/>
            <person name="Mori M."/>
            <person name="Yoshida Y."/>
            <person name="Ohtoshi R."/>
            <person name="Malay A.D."/>
            <person name="Moran D.A.P."/>
            <person name="Tomita M."/>
            <person name="Numata K."/>
            <person name="Arakawa K."/>
        </authorList>
    </citation>
    <scope>NUCLEOTIDE SEQUENCE</scope>
</reference>
<dbReference type="Proteomes" id="UP000887116">
    <property type="component" value="Unassembled WGS sequence"/>
</dbReference>
<evidence type="ECO:0000256" key="4">
    <source>
        <dbReference type="ARBA" id="ARBA00022840"/>
    </source>
</evidence>
<evidence type="ECO:0000256" key="5">
    <source>
        <dbReference type="PROSITE-ProRule" id="PRU10141"/>
    </source>
</evidence>
<keyword evidence="7" id="KW-0648">Protein biosynthesis</keyword>
<evidence type="ECO:0000256" key="3">
    <source>
        <dbReference type="ARBA" id="ARBA00022777"/>
    </source>
</evidence>
<proteinExistence type="predicted"/>
<keyword evidence="3 7" id="KW-0418">Kinase</keyword>
<dbReference type="PROSITE" id="PS00107">
    <property type="entry name" value="PROTEIN_KINASE_ATP"/>
    <property type="match status" value="1"/>
</dbReference>
<dbReference type="AlphaFoldDB" id="A0A8X6KEI5"/>
<dbReference type="EMBL" id="BMAO01011103">
    <property type="protein sequence ID" value="GFQ71361.1"/>
    <property type="molecule type" value="Genomic_DNA"/>
</dbReference>
<feature type="binding site" evidence="5">
    <location>
        <position position="69"/>
    </location>
    <ligand>
        <name>ATP</name>
        <dbReference type="ChEBI" id="CHEBI:30616"/>
    </ligand>
</feature>
<feature type="domain" description="Protein kinase" evidence="6">
    <location>
        <begin position="40"/>
        <end position="108"/>
    </location>
</feature>
<evidence type="ECO:0000259" key="6">
    <source>
        <dbReference type="PROSITE" id="PS50011"/>
    </source>
</evidence>
<dbReference type="GO" id="GO:0004694">
    <property type="term" value="F:eukaryotic translation initiation factor 2alpha kinase activity"/>
    <property type="evidence" value="ECO:0007669"/>
    <property type="project" value="TreeGrafter"/>
</dbReference>
<feature type="non-terminal residue" evidence="7">
    <location>
        <position position="1"/>
    </location>
</feature>
<evidence type="ECO:0000313" key="7">
    <source>
        <dbReference type="EMBL" id="GFQ71361.1"/>
    </source>
</evidence>
<evidence type="ECO:0000256" key="2">
    <source>
        <dbReference type="ARBA" id="ARBA00022741"/>
    </source>
</evidence>
<gene>
    <name evidence="7" type="primary">EIF2AK3</name>
    <name evidence="7" type="ORF">TNCT_709861</name>
</gene>
<sequence>KEFANEGTSTIELAPVTVEEVSEKTKETKSDFVSRFHKDFQLIALLGKGGFGVVMEVKNKIDDCEYAVKRIRIGTKKYKKVGYGSVMREVKALAKLDHLALCVISTLG</sequence>
<keyword evidence="1" id="KW-0808">Transferase</keyword>
<dbReference type="InterPro" id="IPR011009">
    <property type="entry name" value="Kinase-like_dom_sf"/>
</dbReference>
<dbReference type="InterPro" id="IPR050339">
    <property type="entry name" value="CC_SR_Kinase"/>
</dbReference>
<accession>A0A8X6KEI5</accession>
<dbReference type="PANTHER" id="PTHR11042:SF91">
    <property type="entry name" value="EUKARYOTIC TRANSLATION INITIATION FACTOR 2-ALPHA KINASE"/>
    <property type="match status" value="1"/>
</dbReference>
<dbReference type="InterPro" id="IPR000719">
    <property type="entry name" value="Prot_kinase_dom"/>
</dbReference>
<organism evidence="7 8">
    <name type="scientific">Trichonephila clavata</name>
    <name type="common">Joro spider</name>
    <name type="synonym">Nephila clavata</name>
    <dbReference type="NCBI Taxonomy" id="2740835"/>
    <lineage>
        <taxon>Eukaryota</taxon>
        <taxon>Metazoa</taxon>
        <taxon>Ecdysozoa</taxon>
        <taxon>Arthropoda</taxon>
        <taxon>Chelicerata</taxon>
        <taxon>Arachnida</taxon>
        <taxon>Araneae</taxon>
        <taxon>Araneomorphae</taxon>
        <taxon>Entelegynae</taxon>
        <taxon>Araneoidea</taxon>
        <taxon>Nephilidae</taxon>
        <taxon>Trichonephila</taxon>
    </lineage>
</organism>
<dbReference type="PANTHER" id="PTHR11042">
    <property type="entry name" value="EUKARYOTIC TRANSLATION INITIATION FACTOR 2-ALPHA KINASE EIF2-ALPHA KINASE -RELATED"/>
    <property type="match status" value="1"/>
</dbReference>
<name>A0A8X6KEI5_TRICU</name>
<dbReference type="GO" id="GO:0005634">
    <property type="term" value="C:nucleus"/>
    <property type="evidence" value="ECO:0007669"/>
    <property type="project" value="TreeGrafter"/>
</dbReference>